<evidence type="ECO:0000313" key="8">
    <source>
        <dbReference type="EMBL" id="PZO74051.1"/>
    </source>
</evidence>
<keyword evidence="6 7" id="KW-0472">Membrane</keyword>
<dbReference type="InterPro" id="IPR001991">
    <property type="entry name" value="Na-dicarboxylate_symporter"/>
</dbReference>
<evidence type="ECO:0000256" key="6">
    <source>
        <dbReference type="ARBA" id="ARBA00023136"/>
    </source>
</evidence>
<proteinExistence type="predicted"/>
<comment type="subcellular location">
    <subcellularLocation>
        <location evidence="1">Cell membrane</location>
        <topology evidence="1">Multi-pass membrane protein</topology>
    </subcellularLocation>
</comment>
<protein>
    <submittedName>
        <fullName evidence="8">Sodium:proton antiporter</fullName>
    </submittedName>
</protein>
<name>A0A2W5AU73_9SPHN</name>
<dbReference type="GO" id="GO:0015293">
    <property type="term" value="F:symporter activity"/>
    <property type="evidence" value="ECO:0007669"/>
    <property type="project" value="UniProtKB-KW"/>
</dbReference>
<keyword evidence="2" id="KW-0813">Transport</keyword>
<organism evidence="8 9">
    <name type="scientific">Sphingomonas hengshuiensis</name>
    <dbReference type="NCBI Taxonomy" id="1609977"/>
    <lineage>
        <taxon>Bacteria</taxon>
        <taxon>Pseudomonadati</taxon>
        <taxon>Pseudomonadota</taxon>
        <taxon>Alphaproteobacteria</taxon>
        <taxon>Sphingomonadales</taxon>
        <taxon>Sphingomonadaceae</taxon>
        <taxon>Sphingomonas</taxon>
    </lineage>
</organism>
<dbReference type="Pfam" id="PF00375">
    <property type="entry name" value="SDF"/>
    <property type="match status" value="1"/>
</dbReference>
<gene>
    <name evidence="8" type="ORF">DI632_13865</name>
</gene>
<dbReference type="InterPro" id="IPR036458">
    <property type="entry name" value="Na:dicarbo_symporter_sf"/>
</dbReference>
<reference evidence="8 9" key="1">
    <citation type="submission" date="2017-08" db="EMBL/GenBank/DDBJ databases">
        <title>Infants hospitalized years apart are colonized by the same room-sourced microbial strains.</title>
        <authorList>
            <person name="Brooks B."/>
            <person name="Olm M.R."/>
            <person name="Firek B.A."/>
            <person name="Baker R."/>
            <person name="Thomas B.C."/>
            <person name="Morowitz M.J."/>
            <person name="Banfield J.F."/>
        </authorList>
    </citation>
    <scope>NUCLEOTIDE SEQUENCE [LARGE SCALE GENOMIC DNA]</scope>
    <source>
        <strain evidence="8">S2_018_000_R3_110</strain>
    </source>
</reference>
<evidence type="ECO:0000256" key="1">
    <source>
        <dbReference type="ARBA" id="ARBA00004651"/>
    </source>
</evidence>
<feature type="transmembrane region" description="Helical" evidence="7">
    <location>
        <begin position="345"/>
        <end position="370"/>
    </location>
</feature>
<evidence type="ECO:0000256" key="2">
    <source>
        <dbReference type="ARBA" id="ARBA00022448"/>
    </source>
</evidence>
<dbReference type="SUPFAM" id="SSF118215">
    <property type="entry name" value="Proton glutamate symport protein"/>
    <property type="match status" value="1"/>
</dbReference>
<accession>A0A2W5AU73</accession>
<dbReference type="Gene3D" id="1.10.3860.10">
    <property type="entry name" value="Sodium:dicarboxylate symporter"/>
    <property type="match status" value="1"/>
</dbReference>
<dbReference type="EMBL" id="QFNF01000044">
    <property type="protein sequence ID" value="PZO74051.1"/>
    <property type="molecule type" value="Genomic_DNA"/>
</dbReference>
<keyword evidence="3" id="KW-1003">Cell membrane</keyword>
<evidence type="ECO:0000256" key="7">
    <source>
        <dbReference type="SAM" id="Phobius"/>
    </source>
</evidence>
<sequence length="432" mass="43721">MHKSRLLPSFGVQVAIGMVAGVALGLLAGGAGGAGGAIGGVLHTVGQIFVQLLKVLVPALVFTAIVGSIAALRDLPNAARLVGQTLLWFALTALTAVSIGIVLGVTLQPGLHSSAPIATAAQPATVGSWLDFLKGIVPANLLGLSASTRLAEGGATTTLGFNVLQIIVVAIAVGAAAVRVGAAGEPFLAFNTSALMILRRLLRWVIALTPIGSAALIGDAIVRYGWGTLSSLGAFAATVYLGLGLVLLVVYPALLAVHRISPLWFFRRAWPAIQLGFVTRSSVGTLPVTQELTERALGVPTAYAAFAVPLGSTTKMDGCAAIYPAVAAIFVAQFFGLTLHAGDYALIVLVSVLGSAATAGLTGATVMLTLTLTTLGLPLEGAGLLLAIDPILDMGRTAVNVAGQMLVPTIVARREGLLPAEADSTPASVALG</sequence>
<dbReference type="PANTHER" id="PTHR42865:SF7">
    <property type="entry name" value="PROTON_GLUTAMATE-ASPARTATE SYMPORTER"/>
    <property type="match status" value="1"/>
</dbReference>
<dbReference type="PRINTS" id="PR00173">
    <property type="entry name" value="EDTRNSPORT"/>
</dbReference>
<evidence type="ECO:0000256" key="4">
    <source>
        <dbReference type="ARBA" id="ARBA00022692"/>
    </source>
</evidence>
<evidence type="ECO:0000313" key="9">
    <source>
        <dbReference type="Proteomes" id="UP000248614"/>
    </source>
</evidence>
<dbReference type="GO" id="GO:0005886">
    <property type="term" value="C:plasma membrane"/>
    <property type="evidence" value="ECO:0007669"/>
    <property type="project" value="UniProtKB-SubCell"/>
</dbReference>
<feature type="transmembrane region" description="Helical" evidence="7">
    <location>
        <begin position="232"/>
        <end position="257"/>
    </location>
</feature>
<evidence type="ECO:0000256" key="5">
    <source>
        <dbReference type="ARBA" id="ARBA00022989"/>
    </source>
</evidence>
<dbReference type="AlphaFoldDB" id="A0A2W5AU73"/>
<feature type="transmembrane region" description="Helical" evidence="7">
    <location>
        <begin position="201"/>
        <end position="226"/>
    </location>
</feature>
<dbReference type="GO" id="GO:0006835">
    <property type="term" value="P:dicarboxylic acid transport"/>
    <property type="evidence" value="ECO:0007669"/>
    <property type="project" value="TreeGrafter"/>
</dbReference>
<dbReference type="PANTHER" id="PTHR42865">
    <property type="entry name" value="PROTON/GLUTAMATE-ASPARTATE SYMPORTER"/>
    <property type="match status" value="1"/>
</dbReference>
<comment type="caution">
    <text evidence="8">The sequence shown here is derived from an EMBL/GenBank/DDBJ whole genome shotgun (WGS) entry which is preliminary data.</text>
</comment>
<keyword evidence="5 7" id="KW-1133">Transmembrane helix</keyword>
<feature type="transmembrane region" description="Helical" evidence="7">
    <location>
        <begin position="320"/>
        <end position="339"/>
    </location>
</feature>
<feature type="transmembrane region" description="Helical" evidence="7">
    <location>
        <begin position="48"/>
        <end position="73"/>
    </location>
</feature>
<feature type="transmembrane region" description="Helical" evidence="7">
    <location>
        <begin position="85"/>
        <end position="107"/>
    </location>
</feature>
<feature type="transmembrane region" description="Helical" evidence="7">
    <location>
        <begin position="12"/>
        <end position="42"/>
    </location>
</feature>
<feature type="transmembrane region" description="Helical" evidence="7">
    <location>
        <begin position="159"/>
        <end position="180"/>
    </location>
</feature>
<evidence type="ECO:0000256" key="3">
    <source>
        <dbReference type="ARBA" id="ARBA00022475"/>
    </source>
</evidence>
<keyword evidence="4 7" id="KW-0812">Transmembrane</keyword>
<dbReference type="Proteomes" id="UP000248614">
    <property type="component" value="Unassembled WGS sequence"/>
</dbReference>